<protein>
    <submittedName>
        <fullName evidence="3">FAD-binding oxidoreductase</fullName>
        <ecNumber evidence="3">1.-.-.-</ecNumber>
    </submittedName>
</protein>
<evidence type="ECO:0000259" key="2">
    <source>
        <dbReference type="Pfam" id="PF01266"/>
    </source>
</evidence>
<sequence length="425" mass="45680">MTSELSDSLWHKSCRETANAAALTQSAKADLAIIGGGYTGLSAALHAGQDGAKVRLIEAREIGWGGSGRNVGLVNAGMWLPPNDIIDRLGEDTGLQLTRLLAAAPDLVYQLITDHDIQCEPVRKGTLHCAHAPAGMTDLTNRYDQQKALGAPVQLLSRDETIARVGSDRVYGALFDPRAGTIQPLAYAKGLARAAVDAGAHIHENSPAISVTKTPDGWCVVTPKGKITAHNLIVATNAYSLPIEGMITPRVIPVHYFQAATEPLSHAQRHSILPNQEGCWDTALVMSSWRLDQAGRLIIGAMGDLGHPASGIHRSWLLRKLKRMFPQLSGLQLGQAWYGRIAMTAEYLPKIQSLGDTALVAFGYSGRGIGPGTVFGERMARSLLSGNPDCLPVPPVIHHHLPYAGLRQAYYETGASLTHLVKDRF</sequence>
<dbReference type="PANTHER" id="PTHR13847:SF281">
    <property type="entry name" value="FAD DEPENDENT OXIDOREDUCTASE DOMAIN-CONTAINING PROTEIN"/>
    <property type="match status" value="1"/>
</dbReference>
<dbReference type="RefSeq" id="WP_406647799.1">
    <property type="nucleotide sequence ID" value="NZ_CP123584.1"/>
</dbReference>
<reference evidence="3 4" key="1">
    <citation type="submission" date="2023-04" db="EMBL/GenBank/DDBJ databases">
        <title>Complete genome sequence of Alisedimentitalea scapharcae.</title>
        <authorList>
            <person name="Rong J.-C."/>
            <person name="Yi M.-L."/>
            <person name="Zhao Q."/>
        </authorList>
    </citation>
    <scope>NUCLEOTIDE SEQUENCE [LARGE SCALE GENOMIC DNA]</scope>
    <source>
        <strain evidence="3 4">KCTC 42119</strain>
    </source>
</reference>
<dbReference type="EC" id="1.-.-.-" evidence="3"/>
<dbReference type="Gene3D" id="3.30.9.10">
    <property type="entry name" value="D-Amino Acid Oxidase, subunit A, domain 2"/>
    <property type="match status" value="1"/>
</dbReference>
<feature type="domain" description="FAD dependent oxidoreductase" evidence="2">
    <location>
        <begin position="30"/>
        <end position="381"/>
    </location>
</feature>
<dbReference type="EMBL" id="CP123584">
    <property type="protein sequence ID" value="WZK89478.1"/>
    <property type="molecule type" value="Genomic_DNA"/>
</dbReference>
<accession>A0ABZ2XUD1</accession>
<organism evidence="3 4">
    <name type="scientific">Aliisedimentitalea scapharcae</name>
    <dbReference type="NCBI Taxonomy" id="1524259"/>
    <lineage>
        <taxon>Bacteria</taxon>
        <taxon>Pseudomonadati</taxon>
        <taxon>Pseudomonadota</taxon>
        <taxon>Alphaproteobacteria</taxon>
        <taxon>Rhodobacterales</taxon>
        <taxon>Roseobacteraceae</taxon>
        <taxon>Aliisedimentitalea</taxon>
    </lineage>
</organism>
<evidence type="ECO:0000256" key="1">
    <source>
        <dbReference type="ARBA" id="ARBA00023002"/>
    </source>
</evidence>
<name>A0ABZ2XUD1_9RHOB</name>
<dbReference type="PRINTS" id="PR00411">
    <property type="entry name" value="PNDRDTASEI"/>
</dbReference>
<dbReference type="InterPro" id="IPR036188">
    <property type="entry name" value="FAD/NAD-bd_sf"/>
</dbReference>
<keyword evidence="1 3" id="KW-0560">Oxidoreductase</keyword>
<evidence type="ECO:0000313" key="3">
    <source>
        <dbReference type="EMBL" id="WZK89478.1"/>
    </source>
</evidence>
<gene>
    <name evidence="3" type="ORF">QEZ52_02700</name>
</gene>
<dbReference type="InterPro" id="IPR006076">
    <property type="entry name" value="FAD-dep_OxRdtase"/>
</dbReference>
<dbReference type="Gene3D" id="3.50.50.60">
    <property type="entry name" value="FAD/NAD(P)-binding domain"/>
    <property type="match status" value="1"/>
</dbReference>
<dbReference type="Proteomes" id="UP001623232">
    <property type="component" value="Chromosome"/>
</dbReference>
<evidence type="ECO:0000313" key="4">
    <source>
        <dbReference type="Proteomes" id="UP001623232"/>
    </source>
</evidence>
<dbReference type="Pfam" id="PF01266">
    <property type="entry name" value="DAO"/>
    <property type="match status" value="1"/>
</dbReference>
<proteinExistence type="predicted"/>
<dbReference type="PANTHER" id="PTHR13847">
    <property type="entry name" value="SARCOSINE DEHYDROGENASE-RELATED"/>
    <property type="match status" value="1"/>
</dbReference>
<keyword evidence="4" id="KW-1185">Reference proteome</keyword>
<dbReference type="GO" id="GO:0016491">
    <property type="term" value="F:oxidoreductase activity"/>
    <property type="evidence" value="ECO:0007669"/>
    <property type="project" value="UniProtKB-KW"/>
</dbReference>
<dbReference type="SUPFAM" id="SSF51905">
    <property type="entry name" value="FAD/NAD(P)-binding domain"/>
    <property type="match status" value="1"/>
</dbReference>